<comment type="caution">
    <text evidence="1">The sequence shown here is derived from an EMBL/GenBank/DDBJ whole genome shotgun (WGS) entry which is preliminary data.</text>
</comment>
<proteinExistence type="predicted"/>
<dbReference type="PANTHER" id="PTHR33735:SF10">
    <property type="entry name" value="EXPRESSED PROTEIN"/>
    <property type="match status" value="1"/>
</dbReference>
<accession>A0A922D068</accession>
<organism evidence="1 2">
    <name type="scientific">Carya illinoinensis</name>
    <name type="common">Pecan</name>
    <dbReference type="NCBI Taxonomy" id="32201"/>
    <lineage>
        <taxon>Eukaryota</taxon>
        <taxon>Viridiplantae</taxon>
        <taxon>Streptophyta</taxon>
        <taxon>Embryophyta</taxon>
        <taxon>Tracheophyta</taxon>
        <taxon>Spermatophyta</taxon>
        <taxon>Magnoliopsida</taxon>
        <taxon>eudicotyledons</taxon>
        <taxon>Gunneridae</taxon>
        <taxon>Pentapetalae</taxon>
        <taxon>rosids</taxon>
        <taxon>fabids</taxon>
        <taxon>Fagales</taxon>
        <taxon>Juglandaceae</taxon>
        <taxon>Carya</taxon>
    </lineage>
</organism>
<protein>
    <submittedName>
        <fullName evidence="1">Uncharacterized protein</fullName>
    </submittedName>
</protein>
<reference evidence="1" key="1">
    <citation type="submission" date="2021-01" db="EMBL/GenBank/DDBJ databases">
        <authorList>
            <person name="Lovell J.T."/>
            <person name="Bentley N."/>
            <person name="Bhattarai G."/>
            <person name="Jenkins J.W."/>
            <person name="Sreedasyam A."/>
            <person name="Alarcon Y."/>
            <person name="Bock C."/>
            <person name="Boston L."/>
            <person name="Carlson J."/>
            <person name="Cervantes K."/>
            <person name="Clermont K."/>
            <person name="Krom N."/>
            <person name="Kubenka K."/>
            <person name="Mamidi S."/>
            <person name="Mattison C."/>
            <person name="Monteros M."/>
            <person name="Pisani C."/>
            <person name="Plott C."/>
            <person name="Rajasekar S."/>
            <person name="Rhein H.S."/>
            <person name="Rohla C."/>
            <person name="Song M."/>
            <person name="Hilaire R.S."/>
            <person name="Shu S."/>
            <person name="Wells L."/>
            <person name="Wang X."/>
            <person name="Webber J."/>
            <person name="Heerema R.J."/>
            <person name="Klein P."/>
            <person name="Conner P."/>
            <person name="Grauke L."/>
            <person name="Grimwood J."/>
            <person name="Schmutz J."/>
            <person name="Randall J.J."/>
        </authorList>
    </citation>
    <scope>NUCLEOTIDE SEQUENCE</scope>
    <source>
        <tissue evidence="1">Leaf</tissue>
    </source>
</reference>
<dbReference type="AlphaFoldDB" id="A0A922D068"/>
<evidence type="ECO:0000313" key="2">
    <source>
        <dbReference type="Proteomes" id="UP000811246"/>
    </source>
</evidence>
<dbReference type="PANTHER" id="PTHR33735">
    <property type="entry name" value="EXPRESSED PROTEIN"/>
    <property type="match status" value="1"/>
</dbReference>
<evidence type="ECO:0000313" key="1">
    <source>
        <dbReference type="EMBL" id="KAG6619223.1"/>
    </source>
</evidence>
<dbReference type="Proteomes" id="UP000811246">
    <property type="component" value="Unassembled WGS sequence"/>
</dbReference>
<gene>
    <name evidence="1" type="ORF">I3842_Q102000</name>
</gene>
<name>A0A922D068_CARIL</name>
<sequence>MLRTASVSCNLRSILQLLRHDMISCSSYTYRGYRPVFAVDKFEKGYWMNGGFRLFSTSTGGNWTKLDGNAVKFNHDNDKVEISAPAPAPAPAPSPPKFIFFRWAKWILGSLLAFSLPMWNRDWGKLRRIEGEAEMVVEEVEIVAEVVEKVATVAENVSAEFAEKLPEDGRLKEAALFVERVSKEAAHDAQLTTDFIHKVDVLKEDLEALVEPVIDKISKQESEAAGK</sequence>
<dbReference type="EMBL" id="MU228966">
    <property type="protein sequence ID" value="KAG6619223.1"/>
    <property type="molecule type" value="Genomic_DNA"/>
</dbReference>